<evidence type="ECO:0000256" key="1">
    <source>
        <dbReference type="SAM" id="Phobius"/>
    </source>
</evidence>
<keyword evidence="1" id="KW-0472">Membrane</keyword>
<accession>A0A845FAF9</accession>
<dbReference type="RefSeq" id="WP_160913968.1">
    <property type="nucleotide sequence ID" value="NZ_WMFA01000003.1"/>
</dbReference>
<dbReference type="Proteomes" id="UP000450457">
    <property type="component" value="Unassembled WGS sequence"/>
</dbReference>
<dbReference type="OrthoDB" id="2736366at2"/>
<organism evidence="2 3">
    <name type="scientific">Halobacillus litoralis</name>
    <dbReference type="NCBI Taxonomy" id="45668"/>
    <lineage>
        <taxon>Bacteria</taxon>
        <taxon>Bacillati</taxon>
        <taxon>Bacillota</taxon>
        <taxon>Bacilli</taxon>
        <taxon>Bacillales</taxon>
        <taxon>Bacillaceae</taxon>
        <taxon>Halobacillus</taxon>
    </lineage>
</organism>
<keyword evidence="1" id="KW-0812">Transmembrane</keyword>
<evidence type="ECO:0000313" key="2">
    <source>
        <dbReference type="EMBL" id="MYL71372.1"/>
    </source>
</evidence>
<comment type="caution">
    <text evidence="2">The sequence shown here is derived from an EMBL/GenBank/DDBJ whole genome shotgun (WGS) entry which is preliminary data.</text>
</comment>
<keyword evidence="1" id="KW-1133">Transmembrane helix</keyword>
<protein>
    <submittedName>
        <fullName evidence="2">Uncharacterized protein</fullName>
    </submittedName>
</protein>
<reference evidence="2 3" key="1">
    <citation type="submission" date="2019-11" db="EMBL/GenBank/DDBJ databases">
        <title>Genome sequences of 17 halophilic strains isolated from different environments.</title>
        <authorList>
            <person name="Furrow R.E."/>
        </authorList>
    </citation>
    <scope>NUCLEOTIDE SEQUENCE [LARGE SCALE GENOMIC DNA]</scope>
    <source>
        <strain evidence="2 3">SL-4</strain>
    </source>
</reference>
<dbReference type="EMBL" id="WMFA01000003">
    <property type="protein sequence ID" value="MYL71372.1"/>
    <property type="molecule type" value="Genomic_DNA"/>
</dbReference>
<evidence type="ECO:0000313" key="3">
    <source>
        <dbReference type="Proteomes" id="UP000450457"/>
    </source>
</evidence>
<name>A0A845FAF9_9BACI</name>
<sequence>MKKNPFEQEEHLKYQLDQYKVDVSNVEWERSRKSRWIHYLASPTNNPLDLLMETMRGWTLTKVIPAVLSMCLAILQVIFL</sequence>
<dbReference type="AlphaFoldDB" id="A0A845FAF9"/>
<proteinExistence type="predicted"/>
<gene>
    <name evidence="2" type="ORF">GLW00_10925</name>
</gene>
<feature type="transmembrane region" description="Helical" evidence="1">
    <location>
        <begin position="60"/>
        <end position="79"/>
    </location>
</feature>
<dbReference type="GeneID" id="78007515"/>